<dbReference type="EMBL" id="JANEYG010000116">
    <property type="protein sequence ID" value="KAJ8912665.1"/>
    <property type="molecule type" value="Genomic_DNA"/>
</dbReference>
<proteinExistence type="predicted"/>
<sequence>MVKKELLTLVNLNKGDKKYVIDEMTASRQITVLRLPPYHCELNPIKLVWAQVFMTSVMGTLELRVENTGRGIRIGDNLIGKFFQMHLGGSVNQESSKAVVEIHVLSILLQKKLPLLM</sequence>
<evidence type="ECO:0008006" key="3">
    <source>
        <dbReference type="Google" id="ProtNLM"/>
    </source>
</evidence>
<dbReference type="AlphaFoldDB" id="A0AAV8VFC5"/>
<accession>A0AAV8VFC5</accession>
<evidence type="ECO:0000313" key="1">
    <source>
        <dbReference type="EMBL" id="KAJ8912665.1"/>
    </source>
</evidence>
<keyword evidence="2" id="KW-1185">Reference proteome</keyword>
<gene>
    <name evidence="1" type="ORF">NQ315_008993</name>
</gene>
<protein>
    <recommendedName>
        <fullName evidence="3">Transposase</fullName>
    </recommendedName>
</protein>
<evidence type="ECO:0000313" key="2">
    <source>
        <dbReference type="Proteomes" id="UP001159042"/>
    </source>
</evidence>
<dbReference type="InterPro" id="IPR036397">
    <property type="entry name" value="RNaseH_sf"/>
</dbReference>
<reference evidence="1 2" key="1">
    <citation type="journal article" date="2023" name="Insect Mol. Biol.">
        <title>Genome sequencing provides insights into the evolution of gene families encoding plant cell wall-degrading enzymes in longhorned beetles.</title>
        <authorList>
            <person name="Shin N.R."/>
            <person name="Okamura Y."/>
            <person name="Kirsch R."/>
            <person name="Pauchet Y."/>
        </authorList>
    </citation>
    <scope>NUCLEOTIDE SEQUENCE [LARGE SCALE GENOMIC DNA]</scope>
    <source>
        <strain evidence="1">EAD_L_NR</strain>
    </source>
</reference>
<dbReference type="GO" id="GO:0003676">
    <property type="term" value="F:nucleic acid binding"/>
    <property type="evidence" value="ECO:0007669"/>
    <property type="project" value="InterPro"/>
</dbReference>
<dbReference type="Proteomes" id="UP001159042">
    <property type="component" value="Unassembled WGS sequence"/>
</dbReference>
<comment type="caution">
    <text evidence="1">The sequence shown here is derived from an EMBL/GenBank/DDBJ whole genome shotgun (WGS) entry which is preliminary data.</text>
</comment>
<organism evidence="1 2">
    <name type="scientific">Exocentrus adspersus</name>
    <dbReference type="NCBI Taxonomy" id="1586481"/>
    <lineage>
        <taxon>Eukaryota</taxon>
        <taxon>Metazoa</taxon>
        <taxon>Ecdysozoa</taxon>
        <taxon>Arthropoda</taxon>
        <taxon>Hexapoda</taxon>
        <taxon>Insecta</taxon>
        <taxon>Pterygota</taxon>
        <taxon>Neoptera</taxon>
        <taxon>Endopterygota</taxon>
        <taxon>Coleoptera</taxon>
        <taxon>Polyphaga</taxon>
        <taxon>Cucujiformia</taxon>
        <taxon>Chrysomeloidea</taxon>
        <taxon>Cerambycidae</taxon>
        <taxon>Lamiinae</taxon>
        <taxon>Acanthocinini</taxon>
        <taxon>Exocentrus</taxon>
    </lineage>
</organism>
<dbReference type="Gene3D" id="3.30.420.10">
    <property type="entry name" value="Ribonuclease H-like superfamily/Ribonuclease H"/>
    <property type="match status" value="1"/>
</dbReference>
<name>A0AAV8VFC5_9CUCU</name>